<dbReference type="EMBL" id="JADKGY010000001">
    <property type="protein sequence ID" value="MBK9982136.1"/>
    <property type="molecule type" value="Genomic_DNA"/>
</dbReference>
<evidence type="ECO:0000259" key="1">
    <source>
        <dbReference type="Pfam" id="PF14240"/>
    </source>
</evidence>
<evidence type="ECO:0000259" key="2">
    <source>
        <dbReference type="Pfam" id="PF18962"/>
    </source>
</evidence>
<dbReference type="NCBIfam" id="TIGR04183">
    <property type="entry name" value="Por_Secre_tail"/>
    <property type="match status" value="1"/>
</dbReference>
<comment type="caution">
    <text evidence="3">The sequence shown here is derived from an EMBL/GenBank/DDBJ whole genome shotgun (WGS) entry which is preliminary data.</text>
</comment>
<dbReference type="InterPro" id="IPR026444">
    <property type="entry name" value="Secre_tail"/>
</dbReference>
<organism evidence="3 4">
    <name type="scientific">Candidatus Opimibacter skivensis</name>
    <dbReference type="NCBI Taxonomy" id="2982028"/>
    <lineage>
        <taxon>Bacteria</taxon>
        <taxon>Pseudomonadati</taxon>
        <taxon>Bacteroidota</taxon>
        <taxon>Saprospiria</taxon>
        <taxon>Saprospirales</taxon>
        <taxon>Saprospiraceae</taxon>
        <taxon>Candidatus Opimibacter</taxon>
    </lineage>
</organism>
<dbReference type="Proteomes" id="UP000808337">
    <property type="component" value="Unassembled WGS sequence"/>
</dbReference>
<dbReference type="Pfam" id="PF18962">
    <property type="entry name" value="Por_Secre_tail"/>
    <property type="match status" value="1"/>
</dbReference>
<name>A0A9D7XPL1_9BACT</name>
<proteinExistence type="predicted"/>
<accession>A0A9D7XPL1</accession>
<evidence type="ECO:0000313" key="3">
    <source>
        <dbReference type="EMBL" id="MBK9982136.1"/>
    </source>
</evidence>
<feature type="domain" description="YHYH" evidence="1">
    <location>
        <begin position="85"/>
        <end position="283"/>
    </location>
</feature>
<dbReference type="Pfam" id="PF14240">
    <property type="entry name" value="YHYH"/>
    <property type="match status" value="1"/>
</dbReference>
<feature type="domain" description="Secretion system C-terminal sorting" evidence="2">
    <location>
        <begin position="336"/>
        <end position="409"/>
    </location>
</feature>
<protein>
    <submittedName>
        <fullName evidence="3">YHYH protein</fullName>
    </submittedName>
</protein>
<reference evidence="3 4" key="1">
    <citation type="submission" date="2020-10" db="EMBL/GenBank/DDBJ databases">
        <title>Connecting structure to function with the recovery of over 1000 high-quality activated sludge metagenome-assembled genomes encoding full-length rRNA genes using long-read sequencing.</title>
        <authorList>
            <person name="Singleton C.M."/>
            <person name="Petriglieri F."/>
            <person name="Kristensen J.M."/>
            <person name="Kirkegaard R.H."/>
            <person name="Michaelsen T.Y."/>
            <person name="Andersen M.H."/>
            <person name="Karst S.M."/>
            <person name="Dueholm M.S."/>
            <person name="Nielsen P.H."/>
            <person name="Albertsen M."/>
        </authorList>
    </citation>
    <scope>NUCLEOTIDE SEQUENCE [LARGE SCALE GENOMIC DNA]</scope>
    <source>
        <strain evidence="3">Ribe_18-Q3-R11-54_MAXAC.273</strain>
    </source>
</reference>
<dbReference type="InterPro" id="IPR025924">
    <property type="entry name" value="YHYH_dom"/>
</dbReference>
<gene>
    <name evidence="3" type="ORF">IPP15_06865</name>
</gene>
<evidence type="ECO:0000313" key="4">
    <source>
        <dbReference type="Proteomes" id="UP000808337"/>
    </source>
</evidence>
<sequence>MFQKVFAPLLIILFHTHSFGQITPEIYSWILNTNGDVGYNSIPSNIQQVQYSADNVYVSATCIPGYDIGPWAGNPNIPINENFVFKITRHPVANNGTLINTGLGHIGVWSNGVSVFNPKDAMSYNNQNVWHQNAIIVEGASFDDCLGHPAPNGEYHHHLNPTCLYNDSITDVHSPIIGFAFDGFPIYGAFGYAGVDGTGGMKRMQSSYHKRNISTRTTLPDGSTASSAGPNVSGNFPLGYYIEDFEFIQGSGDLDVHNGRFCITPDYPLGQYCYFVSLDSNLVAEYPYIIGPTYYGTVQTGNTGPGSGHNTINESVITYNGTSSSNYLDKDLEYNVFPNPTSDMINIIVGKDMPNNLHLDIIHSTGQRIYSLDHIQPTIPYTIDISSFSKGMYFIHLFDTDKVITKKVILY</sequence>
<dbReference type="AlphaFoldDB" id="A0A9D7XPL1"/>